<comment type="subcellular location">
    <subcellularLocation>
        <location evidence="1">Secreted</location>
    </subcellularLocation>
</comment>
<evidence type="ECO:0000256" key="3">
    <source>
        <dbReference type="ARBA" id="ARBA00022651"/>
    </source>
</evidence>
<dbReference type="PANTHER" id="PTHR38050">
    <property type="match status" value="1"/>
</dbReference>
<dbReference type="GO" id="GO:0045493">
    <property type="term" value="P:xylan catabolic process"/>
    <property type="evidence" value="ECO:0007669"/>
    <property type="project" value="UniProtKB-KW"/>
</dbReference>
<sequence>MHKNILFFIAALLLFSCEKSAKKDYKTLPVEIFLSGGLEREYMLYVPPSAQKNSPLVFILHGLGSTNTTIMNYSQMNMVADKYGFAVCYPQGIKSSKKSIYTKKGSTFWNVGYETHKDETVDDIGFITSLAKYLQSEHGFNPEKTFCSGMSNGGDMSYLLGCQSADVFKAIAPITGCMMGWIYDSCNQNDPLPVFQVHGTADNTTYYDGDEDNSDKWGPYMGVERTIDLWVERNKCKNVVIDTLPDTDPNDGSIVITHKYTGGINGNQVWFYKVINGDHEWPPGWPKRSGNGDLDTSEEIWKFFVSDMKNRGVM</sequence>
<dbReference type="AlphaFoldDB" id="A0A381TR87"/>
<evidence type="ECO:0000256" key="1">
    <source>
        <dbReference type="ARBA" id="ARBA00004613"/>
    </source>
</evidence>
<dbReference type="GO" id="GO:0030600">
    <property type="term" value="F:feruloyl esterase activity"/>
    <property type="evidence" value="ECO:0007669"/>
    <property type="project" value="InterPro"/>
</dbReference>
<keyword evidence="7" id="KW-0624">Polysaccharide degradation</keyword>
<dbReference type="PANTHER" id="PTHR38050:SF2">
    <property type="entry name" value="FERULOYL ESTERASE C-RELATED"/>
    <property type="match status" value="1"/>
</dbReference>
<keyword evidence="4" id="KW-0732">Signal</keyword>
<dbReference type="SUPFAM" id="SSF53474">
    <property type="entry name" value="alpha/beta-Hydrolases"/>
    <property type="match status" value="1"/>
</dbReference>
<name>A0A381TR87_9ZZZZ</name>
<keyword evidence="3" id="KW-0858">Xylan degradation</keyword>
<dbReference type="EMBL" id="UINC01004861">
    <property type="protein sequence ID" value="SVA17377.1"/>
    <property type="molecule type" value="Genomic_DNA"/>
</dbReference>
<evidence type="ECO:0000256" key="5">
    <source>
        <dbReference type="ARBA" id="ARBA00022801"/>
    </source>
</evidence>
<proteinExistence type="predicted"/>
<evidence type="ECO:0000256" key="4">
    <source>
        <dbReference type="ARBA" id="ARBA00022729"/>
    </source>
</evidence>
<organism evidence="8">
    <name type="scientific">marine metagenome</name>
    <dbReference type="NCBI Taxonomy" id="408172"/>
    <lineage>
        <taxon>unclassified sequences</taxon>
        <taxon>metagenomes</taxon>
        <taxon>ecological metagenomes</taxon>
    </lineage>
</organism>
<evidence type="ECO:0000256" key="7">
    <source>
        <dbReference type="ARBA" id="ARBA00023326"/>
    </source>
</evidence>
<evidence type="ECO:0000313" key="8">
    <source>
        <dbReference type="EMBL" id="SVA17377.1"/>
    </source>
</evidence>
<dbReference type="Gene3D" id="3.40.50.1820">
    <property type="entry name" value="alpha/beta hydrolase"/>
    <property type="match status" value="1"/>
</dbReference>
<keyword evidence="2" id="KW-0964">Secreted</keyword>
<dbReference type="InterPro" id="IPR043595">
    <property type="entry name" value="FaeB/C/D"/>
</dbReference>
<dbReference type="InterPro" id="IPR010126">
    <property type="entry name" value="Esterase_phb"/>
</dbReference>
<evidence type="ECO:0000256" key="2">
    <source>
        <dbReference type="ARBA" id="ARBA00022525"/>
    </source>
</evidence>
<dbReference type="InterPro" id="IPR029058">
    <property type="entry name" value="AB_hydrolase_fold"/>
</dbReference>
<reference evidence="8" key="1">
    <citation type="submission" date="2018-05" db="EMBL/GenBank/DDBJ databases">
        <authorList>
            <person name="Lanie J.A."/>
            <person name="Ng W.-L."/>
            <person name="Kazmierczak K.M."/>
            <person name="Andrzejewski T.M."/>
            <person name="Davidsen T.M."/>
            <person name="Wayne K.J."/>
            <person name="Tettelin H."/>
            <person name="Glass J.I."/>
            <person name="Rusch D."/>
            <person name="Podicherti R."/>
            <person name="Tsui H.-C.T."/>
            <person name="Winkler M.E."/>
        </authorList>
    </citation>
    <scope>NUCLEOTIDE SEQUENCE</scope>
</reference>
<dbReference type="Pfam" id="PF10503">
    <property type="entry name" value="Esterase_PHB"/>
    <property type="match status" value="1"/>
</dbReference>
<accession>A0A381TR87</accession>
<protein>
    <recommendedName>
        <fullName evidence="9">Phospholipase/carboxylesterase/thioesterase domain-containing protein</fullName>
    </recommendedName>
</protein>
<evidence type="ECO:0000256" key="6">
    <source>
        <dbReference type="ARBA" id="ARBA00023277"/>
    </source>
</evidence>
<dbReference type="PROSITE" id="PS51257">
    <property type="entry name" value="PROKAR_LIPOPROTEIN"/>
    <property type="match status" value="1"/>
</dbReference>
<keyword evidence="5" id="KW-0378">Hydrolase</keyword>
<evidence type="ECO:0008006" key="9">
    <source>
        <dbReference type="Google" id="ProtNLM"/>
    </source>
</evidence>
<gene>
    <name evidence="8" type="ORF">METZ01_LOCUS70231</name>
</gene>
<dbReference type="GO" id="GO:0005576">
    <property type="term" value="C:extracellular region"/>
    <property type="evidence" value="ECO:0007669"/>
    <property type="project" value="UniProtKB-SubCell"/>
</dbReference>
<keyword evidence="6" id="KW-0119">Carbohydrate metabolism</keyword>